<name>A0A4D8R039_AZOBR</name>
<evidence type="ECO:0000256" key="1">
    <source>
        <dbReference type="SAM" id="MobiDB-lite"/>
    </source>
</evidence>
<evidence type="ECO:0000313" key="2">
    <source>
        <dbReference type="EMBL" id="QCO13996.1"/>
    </source>
</evidence>
<evidence type="ECO:0000313" key="3">
    <source>
        <dbReference type="Proteomes" id="UP000298693"/>
    </source>
</evidence>
<dbReference type="Proteomes" id="UP000298693">
    <property type="component" value="Chromosome"/>
</dbReference>
<protein>
    <submittedName>
        <fullName evidence="2">Uncharacterized protein</fullName>
    </submittedName>
</protein>
<sequence length="205" mass="22611">MTAHSETIRQLVVQALLNRTLAEDRVFPRRDWPVTSKDMPGLLVYGGRESGVSRGPLGFPAFHTVAFVTIDFRVEGKDGQDADDVGDVLSTLWWQVKAAILTNDAILRNVEQIAEFRCDEPEFSSATKRHVGTMQADFAFRYPEDFEPVITESLDVVDAHADMAGTFDPTGVYVDPAFPDAVTPAPRTSGPDGRDEGQVYVDFTS</sequence>
<gene>
    <name evidence="2" type="ORF">D3869_01420</name>
</gene>
<feature type="region of interest" description="Disordered" evidence="1">
    <location>
        <begin position="182"/>
        <end position="205"/>
    </location>
</feature>
<proteinExistence type="predicted"/>
<accession>A0A4D8R039</accession>
<dbReference type="EMBL" id="CP032345">
    <property type="protein sequence ID" value="QCO13996.1"/>
    <property type="molecule type" value="Genomic_DNA"/>
</dbReference>
<dbReference type="AlphaFoldDB" id="A0A4D8R039"/>
<organism evidence="2 3">
    <name type="scientific">Azospirillum brasilense</name>
    <dbReference type="NCBI Taxonomy" id="192"/>
    <lineage>
        <taxon>Bacteria</taxon>
        <taxon>Pseudomonadati</taxon>
        <taxon>Pseudomonadota</taxon>
        <taxon>Alphaproteobacteria</taxon>
        <taxon>Rhodospirillales</taxon>
        <taxon>Azospirillaceae</taxon>
        <taxon>Azospirillum</taxon>
    </lineage>
</organism>
<dbReference type="RefSeq" id="WP_137138650.1">
    <property type="nucleotide sequence ID" value="NZ_CP032345.1"/>
</dbReference>
<reference evidence="2 3" key="1">
    <citation type="submission" date="2018-09" db="EMBL/GenBank/DDBJ databases">
        <title>Whole genome based analysis of evolution and adaptive divergence in Indian and Brazilian strains of Azospirillum brasilense.</title>
        <authorList>
            <person name="Singh C."/>
            <person name="Tripathi A.K."/>
        </authorList>
    </citation>
    <scope>NUCLEOTIDE SEQUENCE [LARGE SCALE GENOMIC DNA]</scope>
    <source>
        <strain evidence="2 3">MTCC4039</strain>
    </source>
</reference>